<gene>
    <name evidence="1" type="primary">pglZ</name>
    <name evidence="1" type="ORF">FYJ27_05650</name>
</gene>
<comment type="caution">
    <text evidence="1">The sequence shown here is derived from an EMBL/GenBank/DDBJ whole genome shotgun (WGS) entry which is preliminary data.</text>
</comment>
<protein>
    <submittedName>
        <fullName evidence="1">BREX-1 system phosphatase PglZ type A</fullName>
    </submittedName>
</protein>
<dbReference type="InterPro" id="IPR014060">
    <property type="entry name" value="PglZ"/>
</dbReference>
<name>A0A844FH14_9FIRM</name>
<evidence type="ECO:0000313" key="2">
    <source>
        <dbReference type="Proteomes" id="UP000462760"/>
    </source>
</evidence>
<evidence type="ECO:0000313" key="1">
    <source>
        <dbReference type="EMBL" id="MSS43215.1"/>
    </source>
</evidence>
<dbReference type="NCBIfam" id="TIGR02687">
    <property type="entry name" value="BREX-1 system phosphatase PglZ type A"/>
    <property type="match status" value="1"/>
</dbReference>
<dbReference type="InterPro" id="IPR017850">
    <property type="entry name" value="Alkaline_phosphatase_core_sf"/>
</dbReference>
<dbReference type="Proteomes" id="UP000462760">
    <property type="component" value="Unassembled WGS sequence"/>
</dbReference>
<dbReference type="EMBL" id="VULR01000006">
    <property type="protein sequence ID" value="MSS43215.1"/>
    <property type="molecule type" value="Genomic_DNA"/>
</dbReference>
<proteinExistence type="predicted"/>
<dbReference type="AlphaFoldDB" id="A0A844FH14"/>
<dbReference type="RefSeq" id="WP_154483896.1">
    <property type="nucleotide sequence ID" value="NZ_VULR01000006.1"/>
</dbReference>
<dbReference type="Gene3D" id="3.40.720.10">
    <property type="entry name" value="Alkaline Phosphatase, subunit A"/>
    <property type="match status" value="1"/>
</dbReference>
<reference evidence="1 2" key="1">
    <citation type="submission" date="2019-08" db="EMBL/GenBank/DDBJ databases">
        <title>In-depth cultivation of the pig gut microbiome towards novel bacterial diversity and tailored functional studies.</title>
        <authorList>
            <person name="Wylensek D."/>
            <person name="Hitch T.C.A."/>
            <person name="Clavel T."/>
        </authorList>
    </citation>
    <scope>NUCLEOTIDE SEQUENCE [LARGE SCALE GENOMIC DNA]</scope>
    <source>
        <strain evidence="1 2">Med78-601-WT-4W-RMD-3</strain>
    </source>
</reference>
<organism evidence="1 2">
    <name type="scientific">Anaerosalibacter bizertensis</name>
    <dbReference type="NCBI Taxonomy" id="932217"/>
    <lineage>
        <taxon>Bacteria</taxon>
        <taxon>Bacillati</taxon>
        <taxon>Bacillota</taxon>
        <taxon>Tissierellia</taxon>
        <taxon>Tissierellales</taxon>
        <taxon>Sporanaerobacteraceae</taxon>
        <taxon>Anaerosalibacter</taxon>
    </lineage>
</organism>
<dbReference type="Pfam" id="PF08665">
    <property type="entry name" value="PglZ"/>
    <property type="match status" value="1"/>
</dbReference>
<dbReference type="OrthoDB" id="9769734at2"/>
<accession>A0A844FH14</accession>
<sequence length="843" mass="99898">MKLDEVQGILEKNLNEDLDNGKKRNIVFWYDEDGEFEEDIDNLNLKNGKIVKLDKNNSFYIKYLLEIEDPSSNYLIYSPMAKPHLRDNWLLDILEYSFEFSTDKAELIRRDFVEDESLTKVFKNYLKFFNNKERYKKFASYSTEDWTEDSIHIRILSTLCKLPIADFEEVVKAVLMEELKEDNKYMKAIRNFGDEKAFWNLVEKRYGYNIEQKSLKILATMLLVTHNSYYLKEKIPAKWKKYLSSKEYDCIVFVSNFMNHTVHSEKYNEIADSIEKELQIEKYIDNWELDKYLDSTTFRIYDEKIIEKILQNISYGLKEYERYRKIINKRRTSHWFPIYKYEYEAIYYAMGLFEKEREILNNIKGKSSLEIVRNYTDNLYKIDSLYRKFYSSYDEIIDKDRFVILAEKVENFYNNYFLNELSIKWSQLVEDELLEDFTIKDIHHQKDFYKEFVLPFVRKEDRIFVIISDALRYEAGVELTELLNKDLRGSAEVEPMLGVVPSYTKLGMASLLPRKSIEIDGNGNILVDGINTQGTENREKILKNYSNKAMAIQYNDIVDMNRKEYEDTFVGKKLVYIYHNTIDALGDKAQTERDVFRGVKAALEDISNLVRRLVNNVSATNILVTADHGFIYRRFPLEEWEKIGKKAPNPIDRGRRFILEENMDDVKGTLPISTKYIFGEKSKFKAIVPKGIIRYKIKGAGANYVHGGAALQEIMVPVIKFKNIRKDEYKATKVEVKLTNISRKITNMETYLEFFQVDVVDDKKLPLKLKLYFADENGDKISNENIIIADSKSNRPEERIFKEKFTLKNINYDKTKEYYLIIEDINNEEIYEKIPFSINLIRK</sequence>